<dbReference type="AlphaFoldDB" id="A0A4U8QAD3"/>
<dbReference type="EMBL" id="QGQD01000043">
    <property type="protein sequence ID" value="TLD01183.1"/>
    <property type="molecule type" value="Genomic_DNA"/>
</dbReference>
<dbReference type="Proteomes" id="UP000306509">
    <property type="component" value="Unassembled WGS sequence"/>
</dbReference>
<keyword evidence="2 6" id="KW-0732">Signal</keyword>
<dbReference type="PANTHER" id="PTHR43649:SF33">
    <property type="entry name" value="POLYGALACTURONAN_RHAMNOGALACTURONAN-BINDING PROTEIN YTCQ"/>
    <property type="match status" value="1"/>
</dbReference>
<evidence type="ECO:0000256" key="4">
    <source>
        <dbReference type="ARBA" id="ARBA00023139"/>
    </source>
</evidence>
<reference evidence="7 8" key="1">
    <citation type="journal article" date="2019" name="Anaerobe">
        <title>Detection of Robinsoniella peoriensis in multiple bone samples of a trauma patient.</title>
        <authorList>
            <person name="Schrottner P."/>
            <person name="Hartwich K."/>
            <person name="Bunk B."/>
            <person name="Schober I."/>
            <person name="Helbig S."/>
            <person name="Rudolph W.W."/>
            <person name="Gunzer F."/>
        </authorList>
    </citation>
    <scope>NUCLEOTIDE SEQUENCE [LARGE SCALE GENOMIC DNA]</scope>
    <source>
        <strain evidence="7 8">DSM 106044</strain>
    </source>
</reference>
<evidence type="ECO:0000256" key="5">
    <source>
        <dbReference type="ARBA" id="ARBA00023288"/>
    </source>
</evidence>
<dbReference type="Pfam" id="PF01547">
    <property type="entry name" value="SBP_bac_1"/>
    <property type="match status" value="1"/>
</dbReference>
<dbReference type="InterPro" id="IPR050490">
    <property type="entry name" value="Bact_solute-bd_prot1"/>
</dbReference>
<evidence type="ECO:0000313" key="8">
    <source>
        <dbReference type="Proteomes" id="UP000306509"/>
    </source>
</evidence>
<dbReference type="RefSeq" id="WP_138002374.1">
    <property type="nucleotide sequence ID" value="NZ_QGQD01000043.1"/>
</dbReference>
<keyword evidence="3" id="KW-0472">Membrane</keyword>
<keyword evidence="8" id="KW-1185">Reference proteome</keyword>
<dbReference type="PANTHER" id="PTHR43649">
    <property type="entry name" value="ARABINOSE-BINDING PROTEIN-RELATED"/>
    <property type="match status" value="1"/>
</dbReference>
<dbReference type="PROSITE" id="PS51257">
    <property type="entry name" value="PROKAR_LIPOPROTEIN"/>
    <property type="match status" value="1"/>
</dbReference>
<evidence type="ECO:0000256" key="2">
    <source>
        <dbReference type="ARBA" id="ARBA00022729"/>
    </source>
</evidence>
<dbReference type="STRING" id="180332.GCA_000797495_04910"/>
<feature type="signal peptide" evidence="6">
    <location>
        <begin position="1"/>
        <end position="27"/>
    </location>
</feature>
<sequence length="417" mass="47637" precursor="true">MKKYFYFTLMIVLILIMTAGCSFLLSATDDTSETTDADQVNLYVMHGRQEAPEAYTKLADAFHKKYPNITVHYETPSNFDLTMQNRRAQNRTPDIYSATTIEANAGILMDLTDEPFMKNVKKVTFDTVKDKRDYFFPIGYSGVGVIYNKTVFRENNLTPPKTLSELTKVHQVLASKNIAAFALGYKDLWVGHFSLRPAFYAVYGTYPDWNQKRSKGEVSFSDTPQWQLIADIPKNYVYAYGNTDTAFEVGYMDACSMLANGDAAMMLQGSWATSLIQTYNKDVELGFIPLPVSDDPERSKISYYCDYYLSISADTKHPKEAKLYLDFLSTQEAAEIYVDSTKTFSSVIGAPIPEDTVSKDIEKYVDKNQYIDDPSGTWPNRFYKNAEKYFMEYILDGINYKELTNLLDEEWDTCSDK</sequence>
<evidence type="ECO:0000313" key="7">
    <source>
        <dbReference type="EMBL" id="TLD01183.1"/>
    </source>
</evidence>
<protein>
    <submittedName>
        <fullName evidence="7">Multiple sugar-binding protein</fullName>
    </submittedName>
</protein>
<feature type="chain" id="PRO_5039236943" evidence="6">
    <location>
        <begin position="28"/>
        <end position="417"/>
    </location>
</feature>
<name>A0A4U8QAD3_9FIRM</name>
<proteinExistence type="predicted"/>
<gene>
    <name evidence="7" type="primary">msmE_12</name>
    <name evidence="7" type="ORF">DSM106044_01975</name>
</gene>
<dbReference type="Gene3D" id="3.40.190.10">
    <property type="entry name" value="Periplasmic binding protein-like II"/>
    <property type="match status" value="2"/>
</dbReference>
<comment type="caution">
    <text evidence="7">The sequence shown here is derived from an EMBL/GenBank/DDBJ whole genome shotgun (WGS) entry which is preliminary data.</text>
</comment>
<accession>A0A4U8QAD3</accession>
<evidence type="ECO:0000256" key="3">
    <source>
        <dbReference type="ARBA" id="ARBA00023136"/>
    </source>
</evidence>
<keyword evidence="1" id="KW-1003">Cell membrane</keyword>
<dbReference type="InterPro" id="IPR006059">
    <property type="entry name" value="SBP"/>
</dbReference>
<keyword evidence="5" id="KW-0449">Lipoprotein</keyword>
<evidence type="ECO:0000256" key="6">
    <source>
        <dbReference type="SAM" id="SignalP"/>
    </source>
</evidence>
<keyword evidence="4" id="KW-0564">Palmitate</keyword>
<organism evidence="7 8">
    <name type="scientific">Robinsoniella peoriensis</name>
    <dbReference type="NCBI Taxonomy" id="180332"/>
    <lineage>
        <taxon>Bacteria</taxon>
        <taxon>Bacillati</taxon>
        <taxon>Bacillota</taxon>
        <taxon>Clostridia</taxon>
        <taxon>Lachnospirales</taxon>
        <taxon>Lachnospiraceae</taxon>
        <taxon>Robinsoniella</taxon>
    </lineage>
</organism>
<dbReference type="SUPFAM" id="SSF53850">
    <property type="entry name" value="Periplasmic binding protein-like II"/>
    <property type="match status" value="1"/>
</dbReference>
<evidence type="ECO:0000256" key="1">
    <source>
        <dbReference type="ARBA" id="ARBA00022475"/>
    </source>
</evidence>